<sequence length="115" mass="13173">MSEGRDAIQRDLDKLEKWAHVNLMRFNKAKCKVLYLGWGNPQYQYRLGDEGIESSPVEEDLGVLVDEKLDVSQQCVFTAQKANCILDCIKRSVTSRLREVILPLYSGETYLESCI</sequence>
<organism evidence="1 2">
    <name type="scientific">Grus japonensis</name>
    <name type="common">Japanese crane</name>
    <name type="synonym">Red-crowned crane</name>
    <dbReference type="NCBI Taxonomy" id="30415"/>
    <lineage>
        <taxon>Eukaryota</taxon>
        <taxon>Metazoa</taxon>
        <taxon>Chordata</taxon>
        <taxon>Craniata</taxon>
        <taxon>Vertebrata</taxon>
        <taxon>Euteleostomi</taxon>
        <taxon>Archelosauria</taxon>
        <taxon>Archosauria</taxon>
        <taxon>Dinosauria</taxon>
        <taxon>Saurischia</taxon>
        <taxon>Theropoda</taxon>
        <taxon>Coelurosauria</taxon>
        <taxon>Aves</taxon>
        <taxon>Neognathae</taxon>
        <taxon>Neoaves</taxon>
        <taxon>Gruiformes</taxon>
        <taxon>Gruidae</taxon>
        <taxon>Grus</taxon>
    </lineage>
</organism>
<protein>
    <submittedName>
        <fullName evidence="1">cAMP-dependent protein kinase inhibitor alpha</fullName>
    </submittedName>
</protein>
<dbReference type="Proteomes" id="UP001623348">
    <property type="component" value="Unassembled WGS sequence"/>
</dbReference>
<reference evidence="1 2" key="1">
    <citation type="submission" date="2024-06" db="EMBL/GenBank/DDBJ databases">
        <title>The draft genome of Grus japonensis, version 3.</title>
        <authorList>
            <person name="Nabeshima K."/>
            <person name="Suzuki S."/>
            <person name="Onuma M."/>
        </authorList>
    </citation>
    <scope>NUCLEOTIDE SEQUENCE [LARGE SCALE GENOMIC DNA]</scope>
    <source>
        <strain evidence="1 2">451A</strain>
    </source>
</reference>
<dbReference type="PANTHER" id="PTHR33332">
    <property type="entry name" value="REVERSE TRANSCRIPTASE DOMAIN-CONTAINING PROTEIN"/>
    <property type="match status" value="1"/>
</dbReference>
<evidence type="ECO:0000313" key="2">
    <source>
        <dbReference type="Proteomes" id="UP001623348"/>
    </source>
</evidence>
<evidence type="ECO:0000313" key="1">
    <source>
        <dbReference type="EMBL" id="GAB0209520.1"/>
    </source>
</evidence>
<proteinExistence type="predicted"/>
<keyword evidence="1" id="KW-0649">Protein kinase inhibitor</keyword>
<accession>A0ABC9YJS5</accession>
<dbReference type="GO" id="GO:0004860">
    <property type="term" value="F:protein kinase inhibitor activity"/>
    <property type="evidence" value="ECO:0007669"/>
    <property type="project" value="UniProtKB-KW"/>
</dbReference>
<keyword evidence="2" id="KW-1185">Reference proteome</keyword>
<name>A0ABC9YJS5_GRUJA</name>
<comment type="caution">
    <text evidence="1">The sequence shown here is derived from an EMBL/GenBank/DDBJ whole genome shotgun (WGS) entry which is preliminary data.</text>
</comment>
<gene>
    <name evidence="1" type="ORF">GRJ2_003417700</name>
</gene>
<dbReference type="PRINTS" id="PR01345">
    <property type="entry name" value="CERVTRCPTASE"/>
</dbReference>
<dbReference type="EMBL" id="BAAFJT010000312">
    <property type="protein sequence ID" value="GAB0209520.1"/>
    <property type="molecule type" value="Genomic_DNA"/>
</dbReference>
<dbReference type="AlphaFoldDB" id="A0ABC9YJS5"/>